<feature type="transmembrane region" description="Helical" evidence="3">
    <location>
        <begin position="42"/>
        <end position="62"/>
    </location>
</feature>
<dbReference type="GO" id="GO:0052621">
    <property type="term" value="F:diguanylate cyclase activity"/>
    <property type="evidence" value="ECO:0007669"/>
    <property type="project" value="UniProtKB-EC"/>
</dbReference>
<dbReference type="GO" id="GO:0043709">
    <property type="term" value="P:cell adhesion involved in single-species biofilm formation"/>
    <property type="evidence" value="ECO:0007669"/>
    <property type="project" value="TreeGrafter"/>
</dbReference>
<evidence type="ECO:0000256" key="2">
    <source>
        <dbReference type="ARBA" id="ARBA00034247"/>
    </source>
</evidence>
<dbReference type="Gene3D" id="3.30.70.270">
    <property type="match status" value="1"/>
</dbReference>
<dbReference type="SUPFAM" id="SSF55073">
    <property type="entry name" value="Nucleotide cyclase"/>
    <property type="match status" value="1"/>
</dbReference>
<dbReference type="SMART" id="SM00267">
    <property type="entry name" value="GGDEF"/>
    <property type="match status" value="1"/>
</dbReference>
<evidence type="ECO:0000259" key="4">
    <source>
        <dbReference type="PROSITE" id="PS50887"/>
    </source>
</evidence>
<dbReference type="PROSITE" id="PS50887">
    <property type="entry name" value="GGDEF"/>
    <property type="match status" value="1"/>
</dbReference>
<protein>
    <recommendedName>
        <fullName evidence="1">diguanylate cyclase</fullName>
        <ecNumber evidence="1">2.7.7.65</ecNumber>
    </recommendedName>
</protein>
<dbReference type="InterPro" id="IPR050469">
    <property type="entry name" value="Diguanylate_Cyclase"/>
</dbReference>
<dbReference type="Pfam" id="PF00990">
    <property type="entry name" value="GGDEF"/>
    <property type="match status" value="1"/>
</dbReference>
<dbReference type="AlphaFoldDB" id="A0A4V1M145"/>
<evidence type="ECO:0000256" key="1">
    <source>
        <dbReference type="ARBA" id="ARBA00012528"/>
    </source>
</evidence>
<dbReference type="InterPro" id="IPR000160">
    <property type="entry name" value="GGDEF_dom"/>
</dbReference>
<keyword evidence="6" id="KW-1185">Reference proteome</keyword>
<feature type="domain" description="GGDEF" evidence="4">
    <location>
        <begin position="122"/>
        <end position="256"/>
    </location>
</feature>
<proteinExistence type="predicted"/>
<evidence type="ECO:0000256" key="3">
    <source>
        <dbReference type="SAM" id="Phobius"/>
    </source>
</evidence>
<feature type="transmembrane region" description="Helical" evidence="3">
    <location>
        <begin position="5"/>
        <end position="22"/>
    </location>
</feature>
<dbReference type="EC" id="2.7.7.65" evidence="1"/>
<dbReference type="RefSeq" id="WP_129062031.1">
    <property type="nucleotide sequence ID" value="NZ_NXIE01000004.1"/>
</dbReference>
<keyword evidence="3" id="KW-0812">Transmembrane</keyword>
<sequence>MKNKYCYFFMFLSFFLLAYISIDTYFDISQKQKTSIDTQSFFIKIFFLAFIFIFVAVVLTYYKIRKKNKLKKELETKSDMMIIDNSSLKNNSNLDSLTQCLNKEYFLSKFDELIKKAIKDKQVLSFFIVNIDEFKSFNDIYGENEGDECLKLIANIIVKYCNGKNDLVSRFGKDEFYILLPNNSNANDIAIKCLESVRRLKIPHANSIASNILTISIGISSLVPLHQDQKDELILKAKNSLLEAKKNGRNRIVTLL</sequence>
<dbReference type="InterPro" id="IPR029787">
    <property type="entry name" value="Nucleotide_cyclase"/>
</dbReference>
<dbReference type="Proteomes" id="UP000289718">
    <property type="component" value="Unassembled WGS sequence"/>
</dbReference>
<dbReference type="OrthoDB" id="9778432at2"/>
<dbReference type="InterPro" id="IPR043128">
    <property type="entry name" value="Rev_trsase/Diguanyl_cyclase"/>
</dbReference>
<keyword evidence="3" id="KW-0472">Membrane</keyword>
<keyword evidence="3" id="KW-1133">Transmembrane helix</keyword>
<dbReference type="GO" id="GO:1902201">
    <property type="term" value="P:negative regulation of bacterial-type flagellum-dependent cell motility"/>
    <property type="evidence" value="ECO:0007669"/>
    <property type="project" value="TreeGrafter"/>
</dbReference>
<dbReference type="NCBIfam" id="TIGR00254">
    <property type="entry name" value="GGDEF"/>
    <property type="match status" value="1"/>
</dbReference>
<evidence type="ECO:0000313" key="5">
    <source>
        <dbReference type="EMBL" id="RXK12166.1"/>
    </source>
</evidence>
<dbReference type="CDD" id="cd01949">
    <property type="entry name" value="GGDEF"/>
    <property type="match status" value="1"/>
</dbReference>
<reference evidence="5 6" key="1">
    <citation type="submission" date="2017-09" db="EMBL/GenBank/DDBJ databases">
        <title>Genomics of the genus Arcobacter.</title>
        <authorList>
            <person name="Perez-Cataluna A."/>
            <person name="Figueras M.J."/>
            <person name="Salas-Masso N."/>
        </authorList>
    </citation>
    <scope>NUCLEOTIDE SEQUENCE [LARGE SCALE GENOMIC DNA]</scope>
    <source>
        <strain evidence="5 6">F156-34</strain>
    </source>
</reference>
<dbReference type="PANTHER" id="PTHR45138">
    <property type="entry name" value="REGULATORY COMPONENTS OF SENSORY TRANSDUCTION SYSTEM"/>
    <property type="match status" value="1"/>
</dbReference>
<name>A0A4V1M145_9BACT</name>
<organism evidence="5 6">
    <name type="scientific">Halarcobacter mediterraneus</name>
    <dbReference type="NCBI Taxonomy" id="2023153"/>
    <lineage>
        <taxon>Bacteria</taxon>
        <taxon>Pseudomonadati</taxon>
        <taxon>Campylobacterota</taxon>
        <taxon>Epsilonproteobacteria</taxon>
        <taxon>Campylobacterales</taxon>
        <taxon>Arcobacteraceae</taxon>
        <taxon>Halarcobacter</taxon>
    </lineage>
</organism>
<evidence type="ECO:0000313" key="6">
    <source>
        <dbReference type="Proteomes" id="UP000289718"/>
    </source>
</evidence>
<comment type="caution">
    <text evidence="5">The sequence shown here is derived from an EMBL/GenBank/DDBJ whole genome shotgun (WGS) entry which is preliminary data.</text>
</comment>
<accession>A0A4V1M145</accession>
<gene>
    <name evidence="5" type="ORF">CP965_10330</name>
</gene>
<dbReference type="PANTHER" id="PTHR45138:SF9">
    <property type="entry name" value="DIGUANYLATE CYCLASE DGCM-RELATED"/>
    <property type="match status" value="1"/>
</dbReference>
<comment type="catalytic activity">
    <reaction evidence="2">
        <text>2 GTP = 3',3'-c-di-GMP + 2 diphosphate</text>
        <dbReference type="Rhea" id="RHEA:24898"/>
        <dbReference type="ChEBI" id="CHEBI:33019"/>
        <dbReference type="ChEBI" id="CHEBI:37565"/>
        <dbReference type="ChEBI" id="CHEBI:58805"/>
        <dbReference type="EC" id="2.7.7.65"/>
    </reaction>
</comment>
<dbReference type="EMBL" id="NXIE01000004">
    <property type="protein sequence ID" value="RXK12166.1"/>
    <property type="molecule type" value="Genomic_DNA"/>
</dbReference>
<dbReference type="GO" id="GO:0005886">
    <property type="term" value="C:plasma membrane"/>
    <property type="evidence" value="ECO:0007669"/>
    <property type="project" value="TreeGrafter"/>
</dbReference>